<dbReference type="RefSeq" id="XP_024671629.1">
    <property type="nucleotide sequence ID" value="XM_024817413.1"/>
</dbReference>
<dbReference type="InterPro" id="IPR020471">
    <property type="entry name" value="AKR"/>
</dbReference>
<dbReference type="PROSITE" id="PS00062">
    <property type="entry name" value="ALDOKETO_REDUCTASE_2"/>
    <property type="match status" value="1"/>
</dbReference>
<name>A0A2I2FAG6_ASPCN</name>
<evidence type="ECO:0000313" key="8">
    <source>
        <dbReference type="Proteomes" id="UP000234585"/>
    </source>
</evidence>
<evidence type="ECO:0000256" key="5">
    <source>
        <dbReference type="ARBA" id="ARBA00049485"/>
    </source>
</evidence>
<dbReference type="PRINTS" id="PR00069">
    <property type="entry name" value="ALDKETRDTASE"/>
</dbReference>
<dbReference type="Proteomes" id="UP000234585">
    <property type="component" value="Unassembled WGS sequence"/>
</dbReference>
<organism evidence="7 8">
    <name type="scientific">Aspergillus candidus</name>
    <dbReference type="NCBI Taxonomy" id="41067"/>
    <lineage>
        <taxon>Eukaryota</taxon>
        <taxon>Fungi</taxon>
        <taxon>Dikarya</taxon>
        <taxon>Ascomycota</taxon>
        <taxon>Pezizomycotina</taxon>
        <taxon>Eurotiomycetes</taxon>
        <taxon>Eurotiomycetidae</taxon>
        <taxon>Eurotiales</taxon>
        <taxon>Aspergillaceae</taxon>
        <taxon>Aspergillus</taxon>
        <taxon>Aspergillus subgen. Circumdati</taxon>
    </lineage>
</organism>
<dbReference type="InterPro" id="IPR016477">
    <property type="entry name" value="Fructo-/Ketosamine-3-kinase"/>
</dbReference>
<evidence type="ECO:0000256" key="3">
    <source>
        <dbReference type="ARBA" id="ARBA00047534"/>
    </source>
</evidence>
<dbReference type="GO" id="GO:0016616">
    <property type="term" value="F:oxidoreductase activity, acting on the CH-OH group of donors, NAD or NADP as acceptor"/>
    <property type="evidence" value="ECO:0007669"/>
    <property type="project" value="UniProtKB-ARBA"/>
</dbReference>
<gene>
    <name evidence="7" type="ORF">BDW47DRAFT_131889</name>
</gene>
<dbReference type="FunFam" id="3.20.20.100:FF:000002">
    <property type="entry name" value="2,5-diketo-D-gluconic acid reductase A"/>
    <property type="match status" value="1"/>
</dbReference>
<dbReference type="PANTHER" id="PTHR11732">
    <property type="entry name" value="ALDO/KETO REDUCTASE"/>
    <property type="match status" value="1"/>
</dbReference>
<keyword evidence="8" id="KW-1185">Reference proteome</keyword>
<dbReference type="Pfam" id="PF00248">
    <property type="entry name" value="Aldo_ket_red"/>
    <property type="match status" value="1"/>
</dbReference>
<dbReference type="Pfam" id="PF03881">
    <property type="entry name" value="Fructosamin_kin"/>
    <property type="match status" value="1"/>
</dbReference>
<dbReference type="SUPFAM" id="SSF51430">
    <property type="entry name" value="NAD(P)-linked oxidoreductase"/>
    <property type="match status" value="1"/>
</dbReference>
<protein>
    <submittedName>
        <fullName evidence="7">NADP-dependent oxidoreductase domain-containing protein</fullName>
    </submittedName>
</protein>
<dbReference type="AlphaFoldDB" id="A0A2I2FAG6"/>
<dbReference type="CDD" id="cd19071">
    <property type="entry name" value="AKR_AKR1-5-like"/>
    <property type="match status" value="1"/>
</dbReference>
<dbReference type="InterPro" id="IPR023210">
    <property type="entry name" value="NADP_OxRdtase_dom"/>
</dbReference>
<keyword evidence="1" id="KW-0560">Oxidoreductase</keyword>
<evidence type="ECO:0000256" key="4">
    <source>
        <dbReference type="ARBA" id="ARBA00048655"/>
    </source>
</evidence>
<evidence type="ECO:0000259" key="6">
    <source>
        <dbReference type="Pfam" id="PF00248"/>
    </source>
</evidence>
<accession>A0A2I2FAG6</accession>
<dbReference type="InterPro" id="IPR036812">
    <property type="entry name" value="NAD(P)_OxRdtase_dom_sf"/>
</dbReference>
<dbReference type="SUPFAM" id="SSF56112">
    <property type="entry name" value="Protein kinase-like (PK-like)"/>
    <property type="match status" value="1"/>
</dbReference>
<reference evidence="7 8" key="1">
    <citation type="submission" date="2017-12" db="EMBL/GenBank/DDBJ databases">
        <authorList>
            <consortium name="DOE Joint Genome Institute"/>
            <person name="Haridas S."/>
            <person name="Kjaerbolling I."/>
            <person name="Vesth T.C."/>
            <person name="Frisvad J.C."/>
            <person name="Nybo J.L."/>
            <person name="Theobald S."/>
            <person name="Kuo A."/>
            <person name="Bowyer P."/>
            <person name="Matsuda Y."/>
            <person name="Mondo S."/>
            <person name="Lyhne E.K."/>
            <person name="Kogle M.E."/>
            <person name="Clum A."/>
            <person name="Lipzen A."/>
            <person name="Salamov A."/>
            <person name="Ngan C.Y."/>
            <person name="Daum C."/>
            <person name="Chiniquy J."/>
            <person name="Barry K."/>
            <person name="LaButti K."/>
            <person name="Simmons B.A."/>
            <person name="Magnuson J.K."/>
            <person name="Mortensen U.H."/>
            <person name="Larsen T.O."/>
            <person name="Grigoriev I.V."/>
            <person name="Baker S.E."/>
            <person name="Andersen M.R."/>
            <person name="Nordberg H.P."/>
            <person name="Cantor M.N."/>
            <person name="Hua S.X."/>
        </authorList>
    </citation>
    <scope>NUCLEOTIDE SEQUENCE [LARGE SCALE GENOMIC DNA]</scope>
    <source>
        <strain evidence="7 8">CBS 102.13</strain>
    </source>
</reference>
<proteinExistence type="predicted"/>
<dbReference type="PROSITE" id="PS00798">
    <property type="entry name" value="ALDOKETO_REDUCTASE_1"/>
    <property type="match status" value="1"/>
</dbReference>
<dbReference type="GO" id="GO:0102193">
    <property type="term" value="F:protein-ribulosamine 3-kinase activity"/>
    <property type="evidence" value="ECO:0007669"/>
    <property type="project" value="UniProtKB-EC"/>
</dbReference>
<dbReference type="OrthoDB" id="5772781at2759"/>
<comment type="catalytic activity">
    <reaction evidence="5">
        <text>xylitol + NAD(+) = D-xylose + NADH + H(+)</text>
        <dbReference type="Rhea" id="RHEA:27441"/>
        <dbReference type="ChEBI" id="CHEBI:15378"/>
        <dbReference type="ChEBI" id="CHEBI:17151"/>
        <dbReference type="ChEBI" id="CHEBI:53455"/>
        <dbReference type="ChEBI" id="CHEBI:57540"/>
        <dbReference type="ChEBI" id="CHEBI:57945"/>
        <dbReference type="EC" id="1.1.1.307"/>
    </reaction>
</comment>
<evidence type="ECO:0000313" key="7">
    <source>
        <dbReference type="EMBL" id="PLB37617.1"/>
    </source>
</evidence>
<dbReference type="Gene3D" id="3.90.1200.10">
    <property type="match status" value="1"/>
</dbReference>
<sequence length="627" mass="70521">MGSIAGYDEAAKITALDANILSEIPLFNRPLTLTNHGSSAWAESYRIDLEVNDQTESYFMKVSVGYHGREALRGEFESTSAMHDVVGDFTTKPIGWGSFKSLPGAHYYFCQFHDLDQEVPEPEKFCQGVATLHAKSQSPNGKFGFHIVTYNGDLPQNNDYADTWEEFFIHGFKHMIQLNIDRGGPWSELDGLDTTMIAKVIPRLLRPMETDGRSIKPSLVHGDLWCGNTAVDAATNRPLIYDPASFYAHNEYELGNWRPERNRFTMKYFEAYHFHIGKTHPEKDYDDRNALYSMRFNLQAAALFPDNPSLRESVIDEMKRLVEKYPGGGVKETVLKALKCGYRHIDTATAYGNEKEVGEAIKESGVPRGEIFVTTKLAQTWHESADVERALDKSLELLQLSYVDLYLMHFPHAYRAGPNNSTIRHSDGKPVIDYTLSRDYCSTWTAMETVVDKGKARLIGVSNFSILKLRKLLAKARIPPAVNQVEAHPYLPQTALLHFCTNHGIHITAHQPLGGKPVAAVNPNADRPGPLYDPDITAIATKHNLSPAQVLLAWLLQRGISVIPKTVHESRLVENMALRRLDEEDIVAITGLAERKGEVRYLDPRGHVGFDIFDERVDEPVEGEDRT</sequence>
<evidence type="ECO:0000256" key="2">
    <source>
        <dbReference type="ARBA" id="ARBA00025065"/>
    </source>
</evidence>
<dbReference type="InterPro" id="IPR018170">
    <property type="entry name" value="Aldo/ket_reductase_CS"/>
</dbReference>
<comment type="catalytic activity">
    <reaction evidence="4">
        <text>N(6)-D-ribulosyl-L-lysyl-[protein] + ATP = N(6)-(3-O-phospho-D-ribulosyl)-L-lysyl-[protein] + ADP + H(+)</text>
        <dbReference type="Rhea" id="RHEA:48432"/>
        <dbReference type="Rhea" id="RHEA-COMP:12103"/>
        <dbReference type="Rhea" id="RHEA-COMP:12104"/>
        <dbReference type="ChEBI" id="CHEBI:15378"/>
        <dbReference type="ChEBI" id="CHEBI:30616"/>
        <dbReference type="ChEBI" id="CHEBI:90418"/>
        <dbReference type="ChEBI" id="CHEBI:90420"/>
        <dbReference type="ChEBI" id="CHEBI:456216"/>
        <dbReference type="EC" id="2.7.1.172"/>
    </reaction>
    <physiologicalReaction direction="left-to-right" evidence="4">
        <dbReference type="Rhea" id="RHEA:48433"/>
    </physiologicalReaction>
</comment>
<dbReference type="GeneID" id="36524573"/>
<feature type="domain" description="NADP-dependent oxidoreductase" evidence="6">
    <location>
        <begin position="330"/>
        <end position="592"/>
    </location>
</feature>
<dbReference type="EMBL" id="KZ559141">
    <property type="protein sequence ID" value="PLB37617.1"/>
    <property type="molecule type" value="Genomic_DNA"/>
</dbReference>
<dbReference type="InterPro" id="IPR011009">
    <property type="entry name" value="Kinase-like_dom_sf"/>
</dbReference>
<dbReference type="PROSITE" id="PS00063">
    <property type="entry name" value="ALDOKETO_REDUCTASE_3"/>
    <property type="match status" value="1"/>
</dbReference>
<dbReference type="Gene3D" id="3.20.20.100">
    <property type="entry name" value="NADP-dependent oxidoreductase domain"/>
    <property type="match status" value="1"/>
</dbReference>
<dbReference type="STRING" id="41067.A0A2I2FAG6"/>
<comment type="function">
    <text evidence="2">Catalyzes the initial reaction in the xylose utilization pathway by reducing D-xylose into xylitol. Xylose is a major component of hemicelluloses such as xylan. Most fungi utilize D-xylose via three enzymatic reactions, xylose reductase (XR), xylitol dehydrogenase (XDH), and xylulokinase, to form xylulose 5-phosphate, which enters pentose phosphate pathway.</text>
</comment>
<comment type="catalytic activity">
    <reaction evidence="3">
        <text>xylitol + NADP(+) = D-xylose + NADPH + H(+)</text>
        <dbReference type="Rhea" id="RHEA:27445"/>
        <dbReference type="ChEBI" id="CHEBI:15378"/>
        <dbReference type="ChEBI" id="CHEBI:17151"/>
        <dbReference type="ChEBI" id="CHEBI:53455"/>
        <dbReference type="ChEBI" id="CHEBI:57783"/>
        <dbReference type="ChEBI" id="CHEBI:58349"/>
        <dbReference type="EC" id="1.1.1.307"/>
    </reaction>
</comment>
<evidence type="ECO:0000256" key="1">
    <source>
        <dbReference type="ARBA" id="ARBA00023002"/>
    </source>
</evidence>